<feature type="non-terminal residue" evidence="1">
    <location>
        <position position="381"/>
    </location>
</feature>
<dbReference type="AlphaFoldDB" id="A0A815Q7K1"/>
<evidence type="ECO:0000313" key="2">
    <source>
        <dbReference type="EMBL" id="CAF4329287.1"/>
    </source>
</evidence>
<keyword evidence="3" id="KW-1185">Reference proteome</keyword>
<accession>A0A815Q7K1</accession>
<comment type="caution">
    <text evidence="1">The sequence shown here is derived from an EMBL/GenBank/DDBJ whole genome shotgun (WGS) entry which is preliminary data.</text>
</comment>
<dbReference type="EMBL" id="CAJNOQ010019844">
    <property type="protein sequence ID" value="CAF1458099.1"/>
    <property type="molecule type" value="Genomic_DNA"/>
</dbReference>
<protein>
    <submittedName>
        <fullName evidence="1">Uncharacterized protein</fullName>
    </submittedName>
</protein>
<dbReference type="EMBL" id="CAJOBC010085302">
    <property type="protein sequence ID" value="CAF4329287.1"/>
    <property type="molecule type" value="Genomic_DNA"/>
</dbReference>
<evidence type="ECO:0000313" key="3">
    <source>
        <dbReference type="Proteomes" id="UP000663829"/>
    </source>
</evidence>
<evidence type="ECO:0000313" key="1">
    <source>
        <dbReference type="EMBL" id="CAF1458099.1"/>
    </source>
</evidence>
<proteinExistence type="predicted"/>
<reference evidence="1" key="1">
    <citation type="submission" date="2021-02" db="EMBL/GenBank/DDBJ databases">
        <authorList>
            <person name="Nowell W R."/>
        </authorList>
    </citation>
    <scope>NUCLEOTIDE SEQUENCE</scope>
</reference>
<dbReference type="Proteomes" id="UP000681722">
    <property type="component" value="Unassembled WGS sequence"/>
</dbReference>
<dbReference type="OrthoDB" id="265717at2759"/>
<dbReference type="Proteomes" id="UP000663829">
    <property type="component" value="Unassembled WGS sequence"/>
</dbReference>
<organism evidence="1 3">
    <name type="scientific">Didymodactylos carnosus</name>
    <dbReference type="NCBI Taxonomy" id="1234261"/>
    <lineage>
        <taxon>Eukaryota</taxon>
        <taxon>Metazoa</taxon>
        <taxon>Spiralia</taxon>
        <taxon>Gnathifera</taxon>
        <taxon>Rotifera</taxon>
        <taxon>Eurotatoria</taxon>
        <taxon>Bdelloidea</taxon>
        <taxon>Philodinida</taxon>
        <taxon>Philodinidae</taxon>
        <taxon>Didymodactylos</taxon>
    </lineage>
</organism>
<name>A0A815Q7K1_9BILA</name>
<gene>
    <name evidence="1" type="ORF">GPM918_LOCUS34979</name>
    <name evidence="2" type="ORF">SRO942_LOCUS35693</name>
</gene>
<sequence>MADIKVKCQHSQTCTSTSSITCDECHLNFCRKHSLEHIEKHEIIVREKLQQLMDETNAFKSCLNTIQNETMNAQLPLEKWKDSLIEQIEDIYKRKSHEIAEIQKKIVKNIDQMNSKLNNRVLMKLNELVKQEKNLYEHDLTKVECNLNELKSIVDKWEKPLIEIKCDQIKLIGDMRITVNSYKIEEDEDDFHSVCDEENCTSLPTCPEIEVCLTNRLYFPPFSQLSDVNDPSFTYYHFDHRGVCTPFISWCFVGEIIDYGFIFRPRFMLRDIDDKKVPVHFYIEEPIKKDLLQKCIGKCMLILYGEQHYFLDLSCGIRVECPTAVKIISCSLKQLFDYDKERREMLTASKIKCCNRLCTSNATGSSLKKCTACCTVAYCGK</sequence>